<gene>
    <name evidence="2" type="ORF">H9N25_00750</name>
</gene>
<reference evidence="2 3" key="1">
    <citation type="submission" date="2020-09" db="EMBL/GenBank/DDBJ databases">
        <title>Pedobacter sp. SW-16 isolated from soil near Yeocheon.</title>
        <authorList>
            <person name="Im H.S."/>
            <person name="Joung Y."/>
            <person name="Lee S.-S."/>
        </authorList>
    </citation>
    <scope>NUCLEOTIDE SEQUENCE [LARGE SCALE GENOMIC DNA]</scope>
    <source>
        <strain evidence="2 3">SW-16</strain>
    </source>
</reference>
<accession>A0ABX6TPR9</accession>
<protein>
    <recommendedName>
        <fullName evidence="1">AbiTii domain-containing protein</fullName>
    </recommendedName>
</protein>
<evidence type="ECO:0000259" key="1">
    <source>
        <dbReference type="Pfam" id="PF18864"/>
    </source>
</evidence>
<dbReference type="InterPro" id="IPR041304">
    <property type="entry name" value="AbiTii"/>
</dbReference>
<dbReference type="Pfam" id="PF18864">
    <property type="entry name" value="AbiTii"/>
    <property type="match status" value="1"/>
</dbReference>
<evidence type="ECO:0000313" key="2">
    <source>
        <dbReference type="EMBL" id="QNR87043.1"/>
    </source>
</evidence>
<dbReference type="Proteomes" id="UP000516439">
    <property type="component" value="Chromosome"/>
</dbReference>
<keyword evidence="3" id="KW-1185">Reference proteome</keyword>
<sequence length="209" mass="23067">MVILDSISAVEDLVTKKGVKVSLTAYKRSSLEQSIVNMGNPQFQILDVHLEIPAAFLSNILAAVRSRLLEFMLEIENRFGQESQIEDLRSKNTQVTNIVNNTITNNGDGVLITTGSKNDVSAKINVTKGNHQHLAEEMNGKSITKEDIDELLAVIDKQIPDDLDKYSDEVNAWIKKMLGKSLDGSWDVQFGNAGGLLSTILAKYYGLPF</sequence>
<name>A0ABX6TPR9_9SPHI</name>
<dbReference type="EMBL" id="CP061171">
    <property type="protein sequence ID" value="QNR87043.1"/>
    <property type="molecule type" value="Genomic_DNA"/>
</dbReference>
<proteinExistence type="predicted"/>
<feature type="domain" description="AbiTii" evidence="1">
    <location>
        <begin position="4"/>
        <end position="100"/>
    </location>
</feature>
<evidence type="ECO:0000313" key="3">
    <source>
        <dbReference type="Proteomes" id="UP000516439"/>
    </source>
</evidence>
<organism evidence="2 3">
    <name type="scientific">Pedobacter riviphilus</name>
    <dbReference type="NCBI Taxonomy" id="2766984"/>
    <lineage>
        <taxon>Bacteria</taxon>
        <taxon>Pseudomonadati</taxon>
        <taxon>Bacteroidota</taxon>
        <taxon>Sphingobacteriia</taxon>
        <taxon>Sphingobacteriales</taxon>
        <taxon>Sphingobacteriaceae</taxon>
        <taxon>Pedobacter</taxon>
    </lineage>
</organism>